<keyword evidence="6" id="KW-1185">Reference proteome</keyword>
<evidence type="ECO:0000313" key="6">
    <source>
        <dbReference type="Proteomes" id="UP000318815"/>
    </source>
</evidence>
<dbReference type="EMBL" id="VOHS01000090">
    <property type="protein sequence ID" value="TWV89340.1"/>
    <property type="molecule type" value="Genomic_DNA"/>
</dbReference>
<dbReference type="Proteomes" id="UP000318815">
    <property type="component" value="Unassembled WGS sequence"/>
</dbReference>
<dbReference type="Gene3D" id="1.20.1250.20">
    <property type="entry name" value="MFS general substrate transporter like domains"/>
    <property type="match status" value="1"/>
</dbReference>
<proteinExistence type="predicted"/>
<organism evidence="5 6">
    <name type="scientific">Chitinophaga pinensis</name>
    <dbReference type="NCBI Taxonomy" id="79329"/>
    <lineage>
        <taxon>Bacteria</taxon>
        <taxon>Pseudomonadati</taxon>
        <taxon>Bacteroidota</taxon>
        <taxon>Chitinophagia</taxon>
        <taxon>Chitinophagales</taxon>
        <taxon>Chitinophagaceae</taxon>
        <taxon>Chitinophaga</taxon>
    </lineage>
</organism>
<evidence type="ECO:0000256" key="3">
    <source>
        <dbReference type="ARBA" id="ARBA00023136"/>
    </source>
</evidence>
<keyword evidence="1" id="KW-0812">Transmembrane</keyword>
<protein>
    <submittedName>
        <fullName evidence="5">MFS transporter</fullName>
    </submittedName>
</protein>
<dbReference type="OrthoDB" id="9807274at2"/>
<evidence type="ECO:0000256" key="2">
    <source>
        <dbReference type="ARBA" id="ARBA00022989"/>
    </source>
</evidence>
<dbReference type="AlphaFoldDB" id="A0A5C6LJG0"/>
<evidence type="ECO:0000313" key="5">
    <source>
        <dbReference type="EMBL" id="TWV89340.1"/>
    </source>
</evidence>
<accession>A0A5C6LJG0</accession>
<name>A0A5C6LJG0_9BACT</name>
<feature type="domain" description="Major facilitator superfamily (MFS) profile" evidence="4">
    <location>
        <begin position="9"/>
        <end position="66"/>
    </location>
</feature>
<dbReference type="InterPro" id="IPR020846">
    <property type="entry name" value="MFS_dom"/>
</dbReference>
<reference evidence="5 6" key="1">
    <citation type="submission" date="2019-08" db="EMBL/GenBank/DDBJ databases">
        <title>Whole genome sequencing of chitin degrading bacteria Chitinophaga pinensis YS16.</title>
        <authorList>
            <person name="Singh R.P."/>
            <person name="Manchanda G."/>
            <person name="Maurya I.K."/>
            <person name="Joshi N.K."/>
            <person name="Srivastava A.K."/>
        </authorList>
    </citation>
    <scope>NUCLEOTIDE SEQUENCE [LARGE SCALE GENOMIC DNA]</scope>
    <source>
        <strain evidence="5 6">YS-16</strain>
    </source>
</reference>
<evidence type="ECO:0000259" key="4">
    <source>
        <dbReference type="PROSITE" id="PS50850"/>
    </source>
</evidence>
<sequence length="66" mass="7545">MKLLNKKLILVIASMGIFVEALDIAIINLALPKIEKDLGLTNDSSYKLQSIYVDLRVFSHSWWQII</sequence>
<gene>
    <name evidence="5" type="ORF">FEF09_30030</name>
</gene>
<evidence type="ECO:0000256" key="1">
    <source>
        <dbReference type="ARBA" id="ARBA00022692"/>
    </source>
</evidence>
<keyword evidence="3" id="KW-0472">Membrane</keyword>
<dbReference type="SUPFAM" id="SSF103473">
    <property type="entry name" value="MFS general substrate transporter"/>
    <property type="match status" value="1"/>
</dbReference>
<dbReference type="InterPro" id="IPR036259">
    <property type="entry name" value="MFS_trans_sf"/>
</dbReference>
<keyword evidence="2" id="KW-1133">Transmembrane helix</keyword>
<dbReference type="GO" id="GO:0022857">
    <property type="term" value="F:transmembrane transporter activity"/>
    <property type="evidence" value="ECO:0007669"/>
    <property type="project" value="InterPro"/>
</dbReference>
<comment type="caution">
    <text evidence="5">The sequence shown here is derived from an EMBL/GenBank/DDBJ whole genome shotgun (WGS) entry which is preliminary data.</text>
</comment>
<dbReference type="PROSITE" id="PS50850">
    <property type="entry name" value="MFS"/>
    <property type="match status" value="1"/>
</dbReference>